<comment type="subcellular location">
    <subcellularLocation>
        <location evidence="1">Virion</location>
    </subcellularLocation>
</comment>
<evidence type="ECO:0000259" key="2">
    <source>
        <dbReference type="Pfam" id="PF05065"/>
    </source>
</evidence>
<reference evidence="3 4" key="1">
    <citation type="submission" date="2015-09" db="EMBL/GenBank/DDBJ databases">
        <title>Draft Genome Sequence of Bradyrhizobium manausense Strain BR 3351T, a Novel Symbiotic Nitrogen-Fixing Alphaproteobacterium Isolated from Brazilian Amazon Rain Forest.</title>
        <authorList>
            <person name="De Araujo J.L."/>
            <person name="Zilli J.E."/>
        </authorList>
    </citation>
    <scope>NUCLEOTIDE SEQUENCE [LARGE SCALE GENOMIC DNA]</scope>
    <source>
        <strain evidence="3 4">BR3351</strain>
    </source>
</reference>
<dbReference type="Gene3D" id="3.30.2320.10">
    <property type="entry name" value="hypothetical protein PF0899 domain"/>
    <property type="match status" value="1"/>
</dbReference>
<dbReference type="RefSeq" id="WP_057754762.1">
    <property type="nucleotide sequence ID" value="NZ_LJYG01000108.1"/>
</dbReference>
<keyword evidence="4" id="KW-1185">Reference proteome</keyword>
<evidence type="ECO:0000256" key="1">
    <source>
        <dbReference type="ARBA" id="ARBA00004328"/>
    </source>
</evidence>
<evidence type="ECO:0000313" key="4">
    <source>
        <dbReference type="Proteomes" id="UP000051936"/>
    </source>
</evidence>
<accession>A0A0R3D3F6</accession>
<sequence>MTFHSGLEFKSSAELSEEAGVTEIKTALENLTKDVNTKTAPVADLEKRLAAAEAKLARPNIQTEKKTDEAKELEAKAFNTFIRKGKEALDADEVKSLRVSDDTAGGYLTPDQFSTELDRNVVLFSPVRQVARVLPTGSPEVRWPKRTGGMTAAWVGETQSRPETSVTFGQSRYAVCELAAYVDVSNAMLEDSSFDVAALLAYEFGEEFGFEEGKAFVTGQSTLSPAGFMNDPAIAYTPSGASDTFVADNLIDLFHGIKAPYRANAVWGMNTTTLGKLRKLKDGEGRYFVNIQGIDNTPVTTILGRPVVEMPDMPDVGTNNFPVIFGDFSQGYRIFDRIALSILRDPYSQATNGMTRFHGRRRVAGGVGKAESLRKLKIATS</sequence>
<dbReference type="SUPFAM" id="SSF56563">
    <property type="entry name" value="Major capsid protein gp5"/>
    <property type="match status" value="1"/>
</dbReference>
<feature type="domain" description="Phage capsid-like C-terminal" evidence="2">
    <location>
        <begin position="105"/>
        <end position="377"/>
    </location>
</feature>
<protein>
    <submittedName>
        <fullName evidence="3">Capsid protein</fullName>
    </submittedName>
</protein>
<evidence type="ECO:0000313" key="3">
    <source>
        <dbReference type="EMBL" id="KRQ03085.1"/>
    </source>
</evidence>
<dbReference type="Proteomes" id="UP000051936">
    <property type="component" value="Unassembled WGS sequence"/>
</dbReference>
<dbReference type="EMBL" id="LJYG01000108">
    <property type="protein sequence ID" value="KRQ03085.1"/>
    <property type="molecule type" value="Genomic_DNA"/>
</dbReference>
<dbReference type="AlphaFoldDB" id="A0A0R3D3F6"/>
<name>A0A0R3D3F6_9BRAD</name>
<organism evidence="3 4">
    <name type="scientific">Bradyrhizobium manausense</name>
    <dbReference type="NCBI Taxonomy" id="989370"/>
    <lineage>
        <taxon>Bacteria</taxon>
        <taxon>Pseudomonadati</taxon>
        <taxon>Pseudomonadota</taxon>
        <taxon>Alphaproteobacteria</taxon>
        <taxon>Hyphomicrobiales</taxon>
        <taxon>Nitrobacteraceae</taxon>
        <taxon>Bradyrhizobium</taxon>
    </lineage>
</organism>
<dbReference type="OrthoDB" id="9786516at2"/>
<gene>
    <name evidence="3" type="ORF">AOQ71_30440</name>
</gene>
<comment type="caution">
    <text evidence="3">The sequence shown here is derived from an EMBL/GenBank/DDBJ whole genome shotgun (WGS) entry which is preliminary data.</text>
</comment>
<dbReference type="STRING" id="989370.AOQ71_30440"/>
<dbReference type="NCBIfam" id="TIGR01554">
    <property type="entry name" value="major_cap_HK97"/>
    <property type="match status" value="1"/>
</dbReference>
<dbReference type="InterPro" id="IPR054612">
    <property type="entry name" value="Phage_capsid-like_C"/>
</dbReference>
<dbReference type="Pfam" id="PF05065">
    <property type="entry name" value="Phage_capsid"/>
    <property type="match status" value="1"/>
</dbReference>
<dbReference type="InterPro" id="IPR024455">
    <property type="entry name" value="Phage_capsid"/>
</dbReference>
<proteinExistence type="predicted"/>
<dbReference type="Gene3D" id="3.30.2400.10">
    <property type="entry name" value="Major capsid protein gp5"/>
    <property type="match status" value="1"/>
</dbReference>